<feature type="non-terminal residue" evidence="1">
    <location>
        <position position="46"/>
    </location>
</feature>
<comment type="caution">
    <text evidence="1">The sequence shown here is derived from an EMBL/GenBank/DDBJ whole genome shotgun (WGS) entry which is preliminary data.</text>
</comment>
<evidence type="ECO:0000313" key="1">
    <source>
        <dbReference type="EMBL" id="KAF0765377.1"/>
    </source>
</evidence>
<proteinExistence type="predicted"/>
<keyword evidence="2" id="KW-1185">Reference proteome</keyword>
<dbReference type="EMBL" id="VUJU01001413">
    <property type="protein sequence ID" value="KAF0765377.1"/>
    <property type="molecule type" value="Genomic_DNA"/>
</dbReference>
<accession>A0A6G0Z3Z3</accession>
<dbReference type="AlphaFoldDB" id="A0A6G0Z3Z3"/>
<name>A0A6G0Z3Z3_APHCR</name>
<gene>
    <name evidence="1" type="ORF">FWK35_00013488</name>
</gene>
<organism evidence="1 2">
    <name type="scientific">Aphis craccivora</name>
    <name type="common">Cowpea aphid</name>
    <dbReference type="NCBI Taxonomy" id="307492"/>
    <lineage>
        <taxon>Eukaryota</taxon>
        <taxon>Metazoa</taxon>
        <taxon>Ecdysozoa</taxon>
        <taxon>Arthropoda</taxon>
        <taxon>Hexapoda</taxon>
        <taxon>Insecta</taxon>
        <taxon>Pterygota</taxon>
        <taxon>Neoptera</taxon>
        <taxon>Paraneoptera</taxon>
        <taxon>Hemiptera</taxon>
        <taxon>Sternorrhyncha</taxon>
        <taxon>Aphidomorpha</taxon>
        <taxon>Aphidoidea</taxon>
        <taxon>Aphididae</taxon>
        <taxon>Aphidini</taxon>
        <taxon>Aphis</taxon>
        <taxon>Aphis</taxon>
    </lineage>
</organism>
<sequence length="46" mass="5605">MLPIEMDFSNDELAIIVLLLDADKKKYNRALRNYWVYSEWNKRETV</sequence>
<evidence type="ECO:0000313" key="2">
    <source>
        <dbReference type="Proteomes" id="UP000478052"/>
    </source>
</evidence>
<reference evidence="1 2" key="1">
    <citation type="submission" date="2019-08" db="EMBL/GenBank/DDBJ databases">
        <title>Whole genome of Aphis craccivora.</title>
        <authorList>
            <person name="Voronova N.V."/>
            <person name="Shulinski R.S."/>
            <person name="Bandarenka Y.V."/>
            <person name="Zhorov D.G."/>
            <person name="Warner D."/>
        </authorList>
    </citation>
    <scope>NUCLEOTIDE SEQUENCE [LARGE SCALE GENOMIC DNA]</scope>
    <source>
        <strain evidence="1">180601</strain>
        <tissue evidence="1">Whole Body</tissue>
    </source>
</reference>
<protein>
    <submittedName>
        <fullName evidence="1">Uncharacterized protein</fullName>
    </submittedName>
</protein>
<dbReference type="Proteomes" id="UP000478052">
    <property type="component" value="Unassembled WGS sequence"/>
</dbReference>